<reference evidence="1" key="2">
    <citation type="submission" date="2024-03" db="EMBL/GenBank/DDBJ databases">
        <authorList>
            <person name="Ni Y."/>
            <person name="Xu T."/>
            <person name="Yan S."/>
            <person name="Chen L."/>
            <person name="Wang Y."/>
        </authorList>
    </citation>
    <scope>NUCLEOTIDE SEQUENCE</scope>
    <source>
        <strain evidence="1">NMJ1</strain>
    </source>
</reference>
<reference evidence="1" key="1">
    <citation type="journal article" date="2024" name="Environ. Microbiol. Rep.">
        <title>Hiding in plain sight: The discovery of complete genomes of 11 hypothetical spindle-shaped viruses that putatively infect mesophilic ammonia-oxidizing archaea.</title>
        <authorList>
            <person name="Ni Y."/>
            <person name="Xu T."/>
            <person name="Yan S."/>
            <person name="Chen L."/>
            <person name="Wang Y."/>
        </authorList>
    </citation>
    <scope>NUCLEOTIDE SEQUENCE</scope>
    <source>
        <strain evidence="1">NMJ1</strain>
    </source>
</reference>
<sequence>MTGLDQVAKEILHKKTTFKAFIESGNYLISIVEKRNTDTGHYFFNAENMRGFSCRVLELAWRKDCLISEIPVHDEIYFITSEADRDSFTYHKGCIRAYTVRKLRIDGSIETIGDFQEHATKREAQKAIYEIVSEGLKI</sequence>
<dbReference type="InterPro" id="IPR055870">
    <property type="entry name" value="DUF7447"/>
</dbReference>
<name>A0AAT9J9H9_9VIRU</name>
<dbReference type="EMBL" id="BK067785">
    <property type="protein sequence ID" value="DBA51820.1"/>
    <property type="molecule type" value="Genomic_DNA"/>
</dbReference>
<evidence type="ECO:0000313" key="1">
    <source>
        <dbReference type="EMBL" id="DBA51820.1"/>
    </source>
</evidence>
<proteinExistence type="predicted"/>
<organism evidence="1">
    <name type="scientific">Nitrosopumilaceae spindle-shaped virus</name>
    <dbReference type="NCBI Taxonomy" id="3065433"/>
    <lineage>
        <taxon>Viruses</taxon>
    </lineage>
</organism>
<accession>A0AAT9J9H9</accession>
<protein>
    <submittedName>
        <fullName evidence="1">ORF17</fullName>
    </submittedName>
</protein>
<dbReference type="Pfam" id="PF24239">
    <property type="entry name" value="DUF7447"/>
    <property type="match status" value="1"/>
</dbReference>